<reference evidence="3" key="1">
    <citation type="journal article" date="2018" name="Nat. Microbiol.">
        <title>Leveraging single-cell genomics to expand the fungal tree of life.</title>
        <authorList>
            <person name="Ahrendt S.R."/>
            <person name="Quandt C.A."/>
            <person name="Ciobanu D."/>
            <person name="Clum A."/>
            <person name="Salamov A."/>
            <person name="Andreopoulos B."/>
            <person name="Cheng J.F."/>
            <person name="Woyke T."/>
            <person name="Pelin A."/>
            <person name="Henrissat B."/>
            <person name="Reynolds N.K."/>
            <person name="Benny G.L."/>
            <person name="Smith M.E."/>
            <person name="James T.Y."/>
            <person name="Grigoriev I.V."/>
        </authorList>
    </citation>
    <scope>NUCLEOTIDE SEQUENCE [LARGE SCALE GENOMIC DNA]</scope>
    <source>
        <strain evidence="3">RSA 1356</strain>
    </source>
</reference>
<dbReference type="Proteomes" id="UP000271241">
    <property type="component" value="Unassembled WGS sequence"/>
</dbReference>
<organism evidence="2 3">
    <name type="scientific">Thamnocephalis sphaerospora</name>
    <dbReference type="NCBI Taxonomy" id="78915"/>
    <lineage>
        <taxon>Eukaryota</taxon>
        <taxon>Fungi</taxon>
        <taxon>Fungi incertae sedis</taxon>
        <taxon>Zoopagomycota</taxon>
        <taxon>Zoopagomycotina</taxon>
        <taxon>Zoopagomycetes</taxon>
        <taxon>Zoopagales</taxon>
        <taxon>Sigmoideomycetaceae</taxon>
        <taxon>Thamnocephalis</taxon>
    </lineage>
</organism>
<evidence type="ECO:0000256" key="1">
    <source>
        <dbReference type="SAM" id="MobiDB-lite"/>
    </source>
</evidence>
<protein>
    <submittedName>
        <fullName evidence="2">Uncharacterized protein</fullName>
    </submittedName>
</protein>
<sequence length="259" mass="28407">MWSWLGLYGPPAAELHRLPSPPRPPLLSPQRWPPLEGVCMLRDRHGKKASIGEPTRRATTVYENGKSPPKNKPGQSQACVMDEAAAVTSSLHQAQWAGEPTYRPPRCKLLSVCVVIAAMAAATVAVAARPTEENSRHGDTAAMASLWMACRAIHTLRSYPNFGDRGGRAGNRPWTQRPHVAYKETKQQQLQQQWTSVLPGRLGSSREGNCSSSSGNGNSHYRMLAHIGSSARVLSCHNSKSLRRRSTFDGVTGKQPNRR</sequence>
<evidence type="ECO:0000313" key="2">
    <source>
        <dbReference type="EMBL" id="RKP10717.1"/>
    </source>
</evidence>
<name>A0A4P9XWP0_9FUNG</name>
<accession>A0A4P9XWP0</accession>
<feature type="region of interest" description="Disordered" evidence="1">
    <location>
        <begin position="46"/>
        <end position="77"/>
    </location>
</feature>
<keyword evidence="3" id="KW-1185">Reference proteome</keyword>
<proteinExistence type="predicted"/>
<gene>
    <name evidence="2" type="ORF">THASP1DRAFT_21631</name>
</gene>
<dbReference type="AlphaFoldDB" id="A0A4P9XWP0"/>
<dbReference type="EMBL" id="KZ992440">
    <property type="protein sequence ID" value="RKP10717.1"/>
    <property type="molecule type" value="Genomic_DNA"/>
</dbReference>
<evidence type="ECO:0000313" key="3">
    <source>
        <dbReference type="Proteomes" id="UP000271241"/>
    </source>
</evidence>
<feature type="region of interest" description="Disordered" evidence="1">
    <location>
        <begin position="238"/>
        <end position="259"/>
    </location>
</feature>